<evidence type="ECO:0000313" key="5">
    <source>
        <dbReference type="Proteomes" id="UP001491310"/>
    </source>
</evidence>
<sequence length="202" mass="22091">MLLRNGALSGGSTGQLPAQARPLFEEGATLVFRRWTALSLAVEGQWGGASSVEKADKIWADTMDWFYKNKEHYSDDLGMELEDSMEQEFNMKLEDGSPYEVAKVLVLLHNELLARDDTTLTRLRQSAPVPPAASRQERVDRDGTVVAGNGDASSSDSDSDMEEGGMEATAADSMQAQPQGPIIDEEGFELVQKRRPRGKAKG</sequence>
<evidence type="ECO:0008006" key="6">
    <source>
        <dbReference type="Google" id="ProtNLM"/>
    </source>
</evidence>
<dbReference type="EMBL" id="JALJOT010000007">
    <property type="protein sequence ID" value="KAK9908850.1"/>
    <property type="molecule type" value="Genomic_DNA"/>
</dbReference>
<comment type="similarity">
    <text evidence="1">Belongs to the TSR2 family.</text>
</comment>
<evidence type="ECO:0000256" key="3">
    <source>
        <dbReference type="SAM" id="MobiDB-lite"/>
    </source>
</evidence>
<dbReference type="Pfam" id="PF10273">
    <property type="entry name" value="WGG"/>
    <property type="match status" value="1"/>
</dbReference>
<dbReference type="PANTHER" id="PTHR21250">
    <property type="entry name" value="PRE-RRNA-PROCESSING PROTEIN TSR2 HOMOLOG"/>
    <property type="match status" value="1"/>
</dbReference>
<protein>
    <recommendedName>
        <fullName evidence="6">Pre-rRNA-processing protein TSR2</fullName>
    </recommendedName>
</protein>
<organism evidence="4 5">
    <name type="scientific">Coccomyxa subellipsoidea</name>
    <dbReference type="NCBI Taxonomy" id="248742"/>
    <lineage>
        <taxon>Eukaryota</taxon>
        <taxon>Viridiplantae</taxon>
        <taxon>Chlorophyta</taxon>
        <taxon>core chlorophytes</taxon>
        <taxon>Trebouxiophyceae</taxon>
        <taxon>Trebouxiophyceae incertae sedis</taxon>
        <taxon>Coccomyxaceae</taxon>
        <taxon>Coccomyxa</taxon>
    </lineage>
</organism>
<gene>
    <name evidence="4" type="ORF">WJX75_003784</name>
</gene>
<dbReference type="Proteomes" id="UP001491310">
    <property type="component" value="Unassembled WGS sequence"/>
</dbReference>
<keyword evidence="2" id="KW-0698">rRNA processing</keyword>
<reference evidence="4 5" key="1">
    <citation type="journal article" date="2024" name="Nat. Commun.">
        <title>Phylogenomics reveals the evolutionary origins of lichenization in chlorophyte algae.</title>
        <authorList>
            <person name="Puginier C."/>
            <person name="Libourel C."/>
            <person name="Otte J."/>
            <person name="Skaloud P."/>
            <person name="Haon M."/>
            <person name="Grisel S."/>
            <person name="Petersen M."/>
            <person name="Berrin J.G."/>
            <person name="Delaux P.M."/>
            <person name="Dal Grande F."/>
            <person name="Keller J."/>
        </authorList>
    </citation>
    <scope>NUCLEOTIDE SEQUENCE [LARGE SCALE GENOMIC DNA]</scope>
    <source>
        <strain evidence="4 5">SAG 216-7</strain>
    </source>
</reference>
<feature type="region of interest" description="Disordered" evidence="3">
    <location>
        <begin position="123"/>
        <end position="202"/>
    </location>
</feature>
<proteinExistence type="inferred from homology"/>
<evidence type="ECO:0000256" key="2">
    <source>
        <dbReference type="ARBA" id="ARBA00022552"/>
    </source>
</evidence>
<dbReference type="InterPro" id="IPR019398">
    <property type="entry name" value="Pre-rRNA_process_TSR2"/>
</dbReference>
<comment type="caution">
    <text evidence="4">The sequence shown here is derived from an EMBL/GenBank/DDBJ whole genome shotgun (WGS) entry which is preliminary data.</text>
</comment>
<name>A0ABR2YQG4_9CHLO</name>
<feature type="compositionally biased region" description="Basic residues" evidence="3">
    <location>
        <begin position="193"/>
        <end position="202"/>
    </location>
</feature>
<evidence type="ECO:0000256" key="1">
    <source>
        <dbReference type="ARBA" id="ARBA00006524"/>
    </source>
</evidence>
<accession>A0ABR2YQG4</accession>
<keyword evidence="5" id="KW-1185">Reference proteome</keyword>
<evidence type="ECO:0000313" key="4">
    <source>
        <dbReference type="EMBL" id="KAK9908850.1"/>
    </source>
</evidence>